<organism evidence="1 2">
    <name type="scientific">Capnocytophaga haemolytica</name>
    <dbReference type="NCBI Taxonomy" id="45243"/>
    <lineage>
        <taxon>Bacteria</taxon>
        <taxon>Pseudomonadati</taxon>
        <taxon>Bacteroidota</taxon>
        <taxon>Flavobacteriia</taxon>
        <taxon>Flavobacteriales</taxon>
        <taxon>Flavobacteriaceae</taxon>
        <taxon>Capnocytophaga</taxon>
    </lineage>
</organism>
<dbReference type="RefSeq" id="WP_231909880.1">
    <property type="nucleotide sequence ID" value="NZ_CP014227.1"/>
</dbReference>
<dbReference type="EMBL" id="LT906449">
    <property type="protein sequence ID" value="SNV12081.1"/>
    <property type="molecule type" value="Genomic_DNA"/>
</dbReference>
<name>A0AAX2GZ87_9FLAO</name>
<proteinExistence type="predicted"/>
<accession>A0AAX2GZ87</accession>
<evidence type="ECO:0000313" key="2">
    <source>
        <dbReference type="Proteomes" id="UP000215539"/>
    </source>
</evidence>
<sequence length="95" mass="11071">MKIYKITNIVGNEGFACMRQSNKQYVRDVEVLDVWWDDWCSGGKKIGDFVECIGTKICKTGVFEALRKHFDGLKAVPLQLEKDLKKIRNEKENFR</sequence>
<gene>
    <name evidence="1" type="ORF">SAMEA44541418_01507</name>
</gene>
<dbReference type="Proteomes" id="UP000215539">
    <property type="component" value="Chromosome 1"/>
</dbReference>
<evidence type="ECO:0000313" key="1">
    <source>
        <dbReference type="EMBL" id="SNV12081.1"/>
    </source>
</evidence>
<reference evidence="1 2" key="1">
    <citation type="submission" date="2017-06" db="EMBL/GenBank/DDBJ databases">
        <authorList>
            <consortium name="Pathogen Informatics"/>
        </authorList>
    </citation>
    <scope>NUCLEOTIDE SEQUENCE [LARGE SCALE GENOMIC DNA]</scope>
    <source>
        <strain evidence="1 2">NCTC12947</strain>
    </source>
</reference>
<dbReference type="AlphaFoldDB" id="A0AAX2GZ87"/>
<protein>
    <submittedName>
        <fullName evidence="1">Uncharacterized protein</fullName>
    </submittedName>
</protein>